<feature type="chain" id="PRO_5001619536" evidence="12">
    <location>
        <begin position="21"/>
        <end position="892"/>
    </location>
</feature>
<dbReference type="Gene3D" id="3.55.50.30">
    <property type="match status" value="1"/>
</dbReference>
<dbReference type="PATRIC" id="fig|1280954.3.peg.3606"/>
<protein>
    <submittedName>
        <fullName evidence="14">TonB-dependent receptor</fullName>
    </submittedName>
</protein>
<dbReference type="PANTHER" id="PTHR47234">
    <property type="match status" value="1"/>
</dbReference>
<dbReference type="InterPro" id="IPR011662">
    <property type="entry name" value="Secretin/TonB_short_N"/>
</dbReference>
<dbReference type="InterPro" id="IPR036942">
    <property type="entry name" value="Beta-barrel_TonB_sf"/>
</dbReference>
<dbReference type="SUPFAM" id="SSF56935">
    <property type="entry name" value="Porins"/>
    <property type="match status" value="1"/>
</dbReference>
<evidence type="ECO:0000256" key="5">
    <source>
        <dbReference type="ARBA" id="ARBA00022692"/>
    </source>
</evidence>
<dbReference type="Proteomes" id="UP000027100">
    <property type="component" value="Unassembled WGS sequence"/>
</dbReference>
<dbReference type="AlphaFoldDB" id="A0A062V4K3"/>
<evidence type="ECO:0000256" key="6">
    <source>
        <dbReference type="ARBA" id="ARBA00023004"/>
    </source>
</evidence>
<dbReference type="Pfam" id="PF00593">
    <property type="entry name" value="TonB_dep_Rec_b-barrel"/>
    <property type="match status" value="1"/>
</dbReference>
<keyword evidence="8 10" id="KW-0472">Membrane</keyword>
<feature type="domain" description="Secretin/TonB short N-terminal" evidence="13">
    <location>
        <begin position="45"/>
        <end position="96"/>
    </location>
</feature>
<evidence type="ECO:0000256" key="10">
    <source>
        <dbReference type="PROSITE-ProRule" id="PRU01360"/>
    </source>
</evidence>
<dbReference type="GO" id="GO:0009279">
    <property type="term" value="C:cell outer membrane"/>
    <property type="evidence" value="ECO:0007669"/>
    <property type="project" value="UniProtKB-SubCell"/>
</dbReference>
<proteinExistence type="inferred from homology"/>
<dbReference type="STRING" id="1280954.HPO_17903"/>
<comment type="subcellular location">
    <subcellularLocation>
        <location evidence="1 10">Cell outer membrane</location>
        <topology evidence="1 10">Multi-pass membrane protein</topology>
    </subcellularLocation>
</comment>
<evidence type="ECO:0000313" key="15">
    <source>
        <dbReference type="Proteomes" id="UP000027100"/>
    </source>
</evidence>
<feature type="signal peptide" evidence="12">
    <location>
        <begin position="1"/>
        <end position="20"/>
    </location>
</feature>
<evidence type="ECO:0000256" key="2">
    <source>
        <dbReference type="ARBA" id="ARBA00022448"/>
    </source>
</evidence>
<keyword evidence="5 10" id="KW-0812">Transmembrane</keyword>
<dbReference type="eggNOG" id="COG4771">
    <property type="taxonomic scope" value="Bacteria"/>
</dbReference>
<evidence type="ECO:0000256" key="4">
    <source>
        <dbReference type="ARBA" id="ARBA00022496"/>
    </source>
</evidence>
<dbReference type="GO" id="GO:0006826">
    <property type="term" value="P:iron ion transport"/>
    <property type="evidence" value="ECO:0007669"/>
    <property type="project" value="UniProtKB-KW"/>
</dbReference>
<keyword evidence="9 10" id="KW-0998">Cell outer membrane</keyword>
<evidence type="ECO:0000256" key="3">
    <source>
        <dbReference type="ARBA" id="ARBA00022452"/>
    </source>
</evidence>
<evidence type="ECO:0000259" key="13">
    <source>
        <dbReference type="SMART" id="SM00965"/>
    </source>
</evidence>
<dbReference type="Gene3D" id="2.170.130.10">
    <property type="entry name" value="TonB-dependent receptor, plug domain"/>
    <property type="match status" value="1"/>
</dbReference>
<dbReference type="PROSITE" id="PS52016">
    <property type="entry name" value="TONB_DEPENDENT_REC_3"/>
    <property type="match status" value="1"/>
</dbReference>
<keyword evidence="2 10" id="KW-0813">Transport</keyword>
<dbReference type="RefSeq" id="WP_051612796.1">
    <property type="nucleotide sequence ID" value="NZ_ARYM01000032.1"/>
</dbReference>
<dbReference type="InterPro" id="IPR037066">
    <property type="entry name" value="Plug_dom_sf"/>
</dbReference>
<organism evidence="14 15">
    <name type="scientific">Hyphomonas polymorpha PS728</name>
    <dbReference type="NCBI Taxonomy" id="1280954"/>
    <lineage>
        <taxon>Bacteria</taxon>
        <taxon>Pseudomonadati</taxon>
        <taxon>Pseudomonadota</taxon>
        <taxon>Alphaproteobacteria</taxon>
        <taxon>Hyphomonadales</taxon>
        <taxon>Hyphomonadaceae</taxon>
        <taxon>Hyphomonas</taxon>
    </lineage>
</organism>
<dbReference type="InterPro" id="IPR039426">
    <property type="entry name" value="TonB-dep_rcpt-like"/>
</dbReference>
<evidence type="ECO:0000256" key="8">
    <source>
        <dbReference type="ARBA" id="ARBA00023136"/>
    </source>
</evidence>
<keyword evidence="14" id="KW-0675">Receptor</keyword>
<keyword evidence="6" id="KW-0408">Iron</keyword>
<dbReference type="InterPro" id="IPR012910">
    <property type="entry name" value="Plug_dom"/>
</dbReference>
<evidence type="ECO:0000256" key="12">
    <source>
        <dbReference type="SAM" id="SignalP"/>
    </source>
</evidence>
<keyword evidence="4" id="KW-0406">Ion transport</keyword>
<dbReference type="Gene3D" id="2.40.170.20">
    <property type="entry name" value="TonB-dependent receptor, beta-barrel domain"/>
    <property type="match status" value="1"/>
</dbReference>
<evidence type="ECO:0000256" key="1">
    <source>
        <dbReference type="ARBA" id="ARBA00004571"/>
    </source>
</evidence>
<dbReference type="SMART" id="SM00965">
    <property type="entry name" value="STN"/>
    <property type="match status" value="1"/>
</dbReference>
<keyword evidence="3 10" id="KW-1134">Transmembrane beta strand</keyword>
<name>A0A062V4K3_9PROT</name>
<comment type="caution">
    <text evidence="14">The sequence shown here is derived from an EMBL/GenBank/DDBJ whole genome shotgun (WGS) entry which is preliminary data.</text>
</comment>
<dbReference type="Pfam" id="PF07715">
    <property type="entry name" value="Plug"/>
    <property type="match status" value="1"/>
</dbReference>
<keyword evidence="4" id="KW-0410">Iron transport</keyword>
<gene>
    <name evidence="14" type="ORF">HPO_17903</name>
</gene>
<dbReference type="PANTHER" id="PTHR47234:SF3">
    <property type="entry name" value="SECRETIN_TONB SHORT N-TERMINAL DOMAIN-CONTAINING PROTEIN"/>
    <property type="match status" value="1"/>
</dbReference>
<dbReference type="CDD" id="cd01347">
    <property type="entry name" value="ligand_gated_channel"/>
    <property type="match status" value="1"/>
</dbReference>
<sequence length="892" mass="96869">MPRSLAAFALSCLAAGPALAAPGGINVDAQPLADALNQLAAETGFVIIANAPDLSARQAPRIAGAGDVEEALTLLLEGSGLRYKSRTKGVWVIEADAPATARSAPLTTKPVAPLRLPPLQDSLRIFDPVVVTGSRTLPLFSESMAPIEVLPGQEIMAPASDDVIDILAHLVPSFTAQRLPLSDGNVYVRPSRLRNLAPDHTLVLINGKRRHKSALLGPEGAQAPDLAQIPAGAIQRIEILKDGASAQYGADAIAGIINIITRDEAGIDIFTQHSQYQDGDGEQYRLGIAWGAEMHRARWRITGEYSHAAPTSRARQREDALAWQQEHPEVALRNPVQRWGQPEREDIRSLMNFAYVRDNGGEIYAQGSYNQGAGLSDFNWRHPETASLYGPTDAFEDFSLADVYPNGFTPQFGQDYRDGALLSGYRNAGDRLDFDISAGFGRNRIDYFLFDTINASMGPESPTAFNTGSLQQTEYTVNADLRQSLAWSLPLSLAYGTEYRREIYTIRAGDPASYAIGAGAVDGLTSGSNGFPGYTPLQAGDFDQESHAVYADFESNLTPRLKLGMAARYEDYSGFGEAITGKVSARYALGNGAALRATVSTGFRPPTPGQIFGERTSQGVSALTLDVFTQGRFSPTGPVAAILNARPDVSIAPLRPEMSENLSAGIIFSPADKLFLSLDAYQIEIDDRFTLSDIYALTPVERARLTALGVPGGESITEVTFFQNDFRTRTQGLDLMAQFSHSVSNGEVSIKASYTYNTIKVLNGSLQDNPVRLRRFEEFLPAHSAQTTASFDHGPWRLEGRVRLSGAWSDYADDENLSLQRFGAKAFADIAISYALTDQWRLRIGAENLFNTYPDEAGLQKSKGLIYSRNAPYDTDGGLLYVRLSWADGKQP</sequence>
<dbReference type="InterPro" id="IPR000531">
    <property type="entry name" value="Beta-barrel_TonB"/>
</dbReference>
<evidence type="ECO:0000256" key="7">
    <source>
        <dbReference type="ARBA" id="ARBA00023077"/>
    </source>
</evidence>
<keyword evidence="12" id="KW-0732">Signal</keyword>
<dbReference type="OrthoDB" id="7394476at2"/>
<evidence type="ECO:0000256" key="9">
    <source>
        <dbReference type="ARBA" id="ARBA00023237"/>
    </source>
</evidence>
<accession>A0A062V4K3</accession>
<evidence type="ECO:0000256" key="11">
    <source>
        <dbReference type="RuleBase" id="RU003357"/>
    </source>
</evidence>
<keyword evidence="15" id="KW-1185">Reference proteome</keyword>
<dbReference type="EMBL" id="ARYM01000032">
    <property type="protein sequence ID" value="KCZ96825.1"/>
    <property type="molecule type" value="Genomic_DNA"/>
</dbReference>
<keyword evidence="7 11" id="KW-0798">TonB box</keyword>
<evidence type="ECO:0000313" key="14">
    <source>
        <dbReference type="EMBL" id="KCZ96825.1"/>
    </source>
</evidence>
<comment type="similarity">
    <text evidence="10 11">Belongs to the TonB-dependent receptor family.</text>
</comment>
<reference evidence="14 15" key="1">
    <citation type="journal article" date="2014" name="Antonie Van Leeuwenhoek">
        <title>Hyphomonas beringensis sp. nov. and Hyphomonas chukchiensis sp. nov., isolated from surface seawater of the Bering Sea and Chukchi Sea.</title>
        <authorList>
            <person name="Li C."/>
            <person name="Lai Q."/>
            <person name="Li G."/>
            <person name="Dong C."/>
            <person name="Wang J."/>
            <person name="Liao Y."/>
            <person name="Shao Z."/>
        </authorList>
    </citation>
    <scope>NUCLEOTIDE SEQUENCE [LARGE SCALE GENOMIC DNA]</scope>
    <source>
        <strain evidence="14 15">PS728</strain>
    </source>
</reference>